<dbReference type="GO" id="GO:0016137">
    <property type="term" value="P:glycoside metabolic process"/>
    <property type="evidence" value="ECO:0007669"/>
    <property type="project" value="UniProtKB-ARBA"/>
</dbReference>
<keyword evidence="4" id="KW-1185">Reference proteome</keyword>
<dbReference type="PANTHER" id="PTHR12993:SF11">
    <property type="entry name" value="N-ACETYLGLUCOSAMINYL-PHOSPHATIDYLINOSITOL DE-N-ACETYLASE"/>
    <property type="match status" value="1"/>
</dbReference>
<accession>A0A6I6FGA9</accession>
<keyword evidence="1" id="KW-0862">Zinc</keyword>
<protein>
    <submittedName>
        <fullName evidence="3">PIG-L family deacetylase</fullName>
    </submittedName>
</protein>
<dbReference type="Gene3D" id="3.40.50.10320">
    <property type="entry name" value="LmbE-like"/>
    <property type="match status" value="1"/>
</dbReference>
<feature type="region of interest" description="Disordered" evidence="2">
    <location>
        <begin position="237"/>
        <end position="263"/>
    </location>
</feature>
<organism evidence="3 4">
    <name type="scientific">Streptomyces ficellus</name>
    <dbReference type="NCBI Taxonomy" id="1977088"/>
    <lineage>
        <taxon>Bacteria</taxon>
        <taxon>Bacillati</taxon>
        <taxon>Actinomycetota</taxon>
        <taxon>Actinomycetes</taxon>
        <taxon>Kitasatosporales</taxon>
        <taxon>Streptomycetaceae</taxon>
        <taxon>Streptomyces</taxon>
    </lineage>
</organism>
<dbReference type="InterPro" id="IPR006311">
    <property type="entry name" value="TAT_signal"/>
</dbReference>
<proteinExistence type="predicted"/>
<dbReference type="SUPFAM" id="SSF89372">
    <property type="entry name" value="Fucose-specific lectin"/>
    <property type="match status" value="1"/>
</dbReference>
<dbReference type="Proteomes" id="UP000422572">
    <property type="component" value="Chromosome"/>
</dbReference>
<dbReference type="KEGG" id="sfic:EIZ62_13065"/>
<dbReference type="InterPro" id="IPR024078">
    <property type="entry name" value="LmbE-like_dom_sf"/>
</dbReference>
<sequence>MDRIRGAGRRPAVFRRRGVLGSAAAVALAAATGCSVPAPRRAGPIADPAPGMPISSPRRAQLLQLAAHPDDDLYFMNPDTQRMVDAGVPLVSIYVTAGEHDGRNHVPGRGDAPADKAAYSSARHQGLRQAYAAMLGLDMFAAWQKGVLTLRGDRRAEINTLTHGDRRVELVFLNLSMHAPRRWTALPSLWKDRALGLRTVVADDSPVRRADTYDYDALVDVLVGLLERYRPTVIHTLDPDPDIQHSDERTRRKDSEQPGYSDHADHTAVASFSWAAMVRWVADATRDGGAIPAFTTTAFRGYYNRHWPKNLPGPVLKEKAAHLVPYGGDPSWECGNSGGCGDYNVGGARPLTNKKGWVRATHHRYPGAGPVVATEPDGRLAVYGVLGLRAVRWRETAPGSGQWGEPGDLGGGPLAPGLGGVTLGDGRQLLFGLRFAALGGHGGPNKREVVLLEQREAGGAFLAWTGLGNPERGDDRGRRLGVPVAVADGEGRVHLFVRDADKGVSSRVRSAGGSWGPWRDLGGGEVQDGLSAAVDAAGRVHLFAAGRETVHHWAQNAPGGPVVSRAGTGLPAPGGPVAVAGTPDGGLALHYRAPARKEVTAVRPDGTPLPRVALPGYGALTAAATPRGPVLLGTDLHGRLQVRTPAGRVVRRARGPLPVGSAALLATARHGTLAIGLGPDAHPWTWVPEPHTEG</sequence>
<evidence type="ECO:0000256" key="2">
    <source>
        <dbReference type="SAM" id="MobiDB-lite"/>
    </source>
</evidence>
<reference evidence="3 4" key="1">
    <citation type="submission" date="2018-12" db="EMBL/GenBank/DDBJ databases">
        <title>Complete genome sequence of Streptomyces ficellus NRRL8067, the producer of ficellomycin, feldamycin and nojirimycin.</title>
        <authorList>
            <person name="Zhang H."/>
            <person name="Yue R."/>
            <person name="Liu Y."/>
            <person name="Li M."/>
            <person name="Mu H."/>
            <person name="Zhang J."/>
        </authorList>
    </citation>
    <scope>NUCLEOTIDE SEQUENCE [LARGE SCALE GENOMIC DNA]</scope>
    <source>
        <strain evidence="3 4">NRRL 8067</strain>
    </source>
</reference>
<gene>
    <name evidence="3" type="ORF">EIZ62_13065</name>
</gene>
<dbReference type="RefSeq" id="WP_156692844.1">
    <property type="nucleotide sequence ID" value="NZ_CP034279.1"/>
</dbReference>
<feature type="compositionally biased region" description="Basic and acidic residues" evidence="2">
    <location>
        <begin position="242"/>
        <end position="263"/>
    </location>
</feature>
<evidence type="ECO:0000256" key="1">
    <source>
        <dbReference type="ARBA" id="ARBA00022833"/>
    </source>
</evidence>
<dbReference type="AlphaFoldDB" id="A0A6I6FGA9"/>
<dbReference type="Pfam" id="PF02585">
    <property type="entry name" value="PIG-L"/>
    <property type="match status" value="1"/>
</dbReference>
<dbReference type="EMBL" id="CP034279">
    <property type="protein sequence ID" value="QGV79082.1"/>
    <property type="molecule type" value="Genomic_DNA"/>
</dbReference>
<dbReference type="PANTHER" id="PTHR12993">
    <property type="entry name" value="N-ACETYLGLUCOSAMINYL-PHOSPHATIDYLINOSITOL DE-N-ACETYLASE-RELATED"/>
    <property type="match status" value="1"/>
</dbReference>
<dbReference type="InterPro" id="IPR003737">
    <property type="entry name" value="GlcNAc_PI_deacetylase-related"/>
</dbReference>
<dbReference type="PROSITE" id="PS51318">
    <property type="entry name" value="TAT"/>
    <property type="match status" value="1"/>
</dbReference>
<evidence type="ECO:0000313" key="4">
    <source>
        <dbReference type="Proteomes" id="UP000422572"/>
    </source>
</evidence>
<dbReference type="SUPFAM" id="SSF102588">
    <property type="entry name" value="LmbE-like"/>
    <property type="match status" value="1"/>
</dbReference>
<name>A0A6I6FGA9_9ACTN</name>
<dbReference type="Gene3D" id="2.120.10.70">
    <property type="entry name" value="Fucose-specific lectin"/>
    <property type="match status" value="1"/>
</dbReference>
<dbReference type="OrthoDB" id="6064917at2"/>
<evidence type="ECO:0000313" key="3">
    <source>
        <dbReference type="EMBL" id="QGV79082.1"/>
    </source>
</evidence>
<dbReference type="GO" id="GO:0016811">
    <property type="term" value="F:hydrolase activity, acting on carbon-nitrogen (but not peptide) bonds, in linear amides"/>
    <property type="evidence" value="ECO:0007669"/>
    <property type="project" value="TreeGrafter"/>
</dbReference>
<dbReference type="PROSITE" id="PS51257">
    <property type="entry name" value="PROKAR_LIPOPROTEIN"/>
    <property type="match status" value="1"/>
</dbReference>